<evidence type="ECO:0000256" key="10">
    <source>
        <dbReference type="ARBA" id="ARBA00052344"/>
    </source>
</evidence>
<dbReference type="PANTHER" id="PTHR21371:SF1">
    <property type="entry name" value="KETOL-ACID REDUCTOISOMERASE, MITOCHONDRIAL"/>
    <property type="match status" value="1"/>
</dbReference>
<feature type="binding site" evidence="11">
    <location>
        <begin position="24"/>
        <end position="27"/>
    </location>
    <ligand>
        <name>NADP(+)</name>
        <dbReference type="ChEBI" id="CHEBI:58349"/>
    </ligand>
</feature>
<feature type="binding site" evidence="11 12">
    <location>
        <position position="251"/>
    </location>
    <ligand>
        <name>substrate</name>
    </ligand>
</feature>
<dbReference type="InterPro" id="IPR013023">
    <property type="entry name" value="KARI"/>
</dbReference>
<feature type="binding site" evidence="11">
    <location>
        <position position="47"/>
    </location>
    <ligand>
        <name>NADP(+)</name>
        <dbReference type="ChEBI" id="CHEBI:58349"/>
    </ligand>
</feature>
<dbReference type="PROSITE" id="PS51850">
    <property type="entry name" value="KARI_N"/>
    <property type="match status" value="1"/>
</dbReference>
<dbReference type="AlphaFoldDB" id="A0A7C4E1Y0"/>
<organism evidence="16">
    <name type="scientific">Caldiarchaeum subterraneum</name>
    <dbReference type="NCBI Taxonomy" id="311458"/>
    <lineage>
        <taxon>Archaea</taxon>
        <taxon>Nitrososphaerota</taxon>
        <taxon>Candidatus Caldarchaeales</taxon>
        <taxon>Candidatus Caldarchaeaceae</taxon>
        <taxon>Candidatus Caldarchaeum</taxon>
    </lineage>
</organism>
<feature type="binding site" evidence="11 12">
    <location>
        <position position="226"/>
    </location>
    <ligand>
        <name>Mg(2+)</name>
        <dbReference type="ChEBI" id="CHEBI:18420"/>
        <label>2</label>
    </ligand>
</feature>
<dbReference type="EMBL" id="DTCM01000011">
    <property type="protein sequence ID" value="HGL40204.1"/>
    <property type="molecule type" value="Genomic_DNA"/>
</dbReference>
<feature type="binding site" evidence="11 12">
    <location>
        <position position="230"/>
    </location>
    <ligand>
        <name>Mg(2+)</name>
        <dbReference type="ChEBI" id="CHEBI:18420"/>
        <label>2</label>
    </ligand>
</feature>
<comment type="caution">
    <text evidence="16">The sequence shown here is derived from an EMBL/GenBank/DDBJ whole genome shotgun (WGS) entry which is preliminary data.</text>
</comment>
<comment type="cofactor">
    <cofactor evidence="11">
        <name>Mg(2+)</name>
        <dbReference type="ChEBI" id="CHEBI:18420"/>
    </cofactor>
    <text evidence="11">Binds 2 magnesium ions per subunit.</text>
</comment>
<evidence type="ECO:0000259" key="14">
    <source>
        <dbReference type="PROSITE" id="PS51851"/>
    </source>
</evidence>
<comment type="catalytic activity">
    <reaction evidence="9">
        <text>(2R)-2,3-dihydroxy-3-methylbutanoate + NAD(+) = (2S)-2-acetolactate + NADH + H(+)</text>
        <dbReference type="Rhea" id="RHEA:30627"/>
        <dbReference type="ChEBI" id="CHEBI:15378"/>
        <dbReference type="ChEBI" id="CHEBI:49072"/>
        <dbReference type="ChEBI" id="CHEBI:57540"/>
        <dbReference type="ChEBI" id="CHEBI:57945"/>
        <dbReference type="ChEBI" id="CHEBI:58476"/>
        <dbReference type="EC" id="1.1.1.383"/>
    </reaction>
</comment>
<evidence type="ECO:0000313" key="17">
    <source>
        <dbReference type="EMBL" id="HHN52237.1"/>
    </source>
</evidence>
<keyword evidence="11" id="KW-0521">NADP</keyword>
<evidence type="ECO:0000256" key="7">
    <source>
        <dbReference type="ARBA" id="ARBA00023002"/>
    </source>
</evidence>
<evidence type="ECO:0000313" key="16">
    <source>
        <dbReference type="EMBL" id="HGN90402.1"/>
    </source>
</evidence>
<feature type="binding site" evidence="11 12">
    <location>
        <position position="194"/>
    </location>
    <ligand>
        <name>Mg(2+)</name>
        <dbReference type="ChEBI" id="CHEBI:18420"/>
        <label>1</label>
    </ligand>
</feature>
<dbReference type="GO" id="GO:0000287">
    <property type="term" value="F:magnesium ion binding"/>
    <property type="evidence" value="ECO:0007669"/>
    <property type="project" value="UniProtKB-UniRule"/>
</dbReference>
<keyword evidence="5 11" id="KW-0479">Metal-binding</keyword>
<dbReference type="NCBIfam" id="TIGR00465">
    <property type="entry name" value="ilvC"/>
    <property type="match status" value="1"/>
</dbReference>
<comment type="function">
    <text evidence="11">Involved in the biosynthesis of branched-chain amino acids (BCAA). Catalyzes an alkyl-migration followed by a ketol-acid reduction of (S)-2-acetolactate (S2AL) to yield (R)-2,3-dihydroxy-isovalerate. In the isomerase reaction, S2AL is rearranged via a Mg-dependent methyl migration to produce 3-hydroxy-3-methyl-2-ketobutyrate (HMKB). In the reductase reaction, this 2-ketoacid undergoes a metal-dependent reduction by NADPH to yield (R)-2,3-dihydroxy-isovalerate.</text>
</comment>
<evidence type="ECO:0000259" key="13">
    <source>
        <dbReference type="PROSITE" id="PS51850"/>
    </source>
</evidence>
<dbReference type="GO" id="GO:0016853">
    <property type="term" value="F:isomerase activity"/>
    <property type="evidence" value="ECO:0007669"/>
    <property type="project" value="UniProtKB-KW"/>
</dbReference>
<dbReference type="GO" id="GO:0009097">
    <property type="term" value="P:isoleucine biosynthetic process"/>
    <property type="evidence" value="ECO:0007669"/>
    <property type="project" value="UniProtKB-UniRule"/>
</dbReference>
<dbReference type="Pfam" id="PF01450">
    <property type="entry name" value="KARI_C"/>
    <property type="match status" value="1"/>
</dbReference>
<comment type="catalytic activity">
    <reaction evidence="10">
        <text>(2R)-2,3-dihydroxy-3-methylbutanoate + NADP(+) = (2S)-2-acetolactate + NADPH + H(+)</text>
        <dbReference type="Rhea" id="RHEA:22068"/>
        <dbReference type="ChEBI" id="CHEBI:15378"/>
        <dbReference type="ChEBI" id="CHEBI:49072"/>
        <dbReference type="ChEBI" id="CHEBI:57783"/>
        <dbReference type="ChEBI" id="CHEBI:58349"/>
        <dbReference type="ChEBI" id="CHEBI:58476"/>
        <dbReference type="EC" id="1.1.1.383"/>
    </reaction>
</comment>
<dbReference type="SUPFAM" id="SSF51735">
    <property type="entry name" value="NAD(P)-binding Rossmann-fold domains"/>
    <property type="match status" value="1"/>
</dbReference>
<keyword evidence="4 11" id="KW-0028">Amino-acid biosynthesis</keyword>
<name>A0A7C4E1Y0_CALS0</name>
<feature type="binding site" evidence="11">
    <location>
        <position position="133"/>
    </location>
    <ligand>
        <name>NADP(+)</name>
        <dbReference type="ChEBI" id="CHEBI:58349"/>
    </ligand>
</feature>
<feature type="domain" description="KARI C-terminal knotted" evidence="14">
    <location>
        <begin position="182"/>
        <end position="325"/>
    </location>
</feature>
<reference evidence="16" key="1">
    <citation type="journal article" date="2020" name="mSystems">
        <title>Genome- and Community-Level Interaction Insights into Carbon Utilization and Element Cycling Functions of Hydrothermarchaeota in Hydrothermal Sediment.</title>
        <authorList>
            <person name="Zhou Z."/>
            <person name="Liu Y."/>
            <person name="Xu W."/>
            <person name="Pan J."/>
            <person name="Luo Z.H."/>
            <person name="Li M."/>
        </authorList>
    </citation>
    <scope>NUCLEOTIDE SEQUENCE [LARGE SCALE GENOMIC DNA]</scope>
    <source>
        <strain evidence="17">SpSt-1073</strain>
        <strain evidence="16">SpSt-613</strain>
        <strain evidence="15">SpSt-669</strain>
    </source>
</reference>
<feature type="active site" evidence="11">
    <location>
        <position position="107"/>
    </location>
</feature>
<dbReference type="UniPathway" id="UPA00049">
    <property type="reaction ID" value="UER00060"/>
</dbReference>
<dbReference type="Gene3D" id="6.10.240.10">
    <property type="match status" value="1"/>
</dbReference>
<keyword evidence="8 11" id="KW-0100">Branched-chain amino acid biosynthesis</keyword>
<evidence type="ECO:0000256" key="4">
    <source>
        <dbReference type="ARBA" id="ARBA00022605"/>
    </source>
</evidence>
<comment type="caution">
    <text evidence="11">Lacks conserved residue(s) required for the propagation of feature annotation.</text>
</comment>
<comment type="pathway">
    <text evidence="1 11">Amino-acid biosynthesis; L-valine biosynthesis; L-valine from pyruvate: step 2/4.</text>
</comment>
<evidence type="ECO:0000256" key="1">
    <source>
        <dbReference type="ARBA" id="ARBA00004864"/>
    </source>
</evidence>
<feature type="binding site" evidence="11">
    <location>
        <position position="52"/>
    </location>
    <ligand>
        <name>NADP(+)</name>
        <dbReference type="ChEBI" id="CHEBI:58349"/>
    </ligand>
</feature>
<dbReference type="PIRSF" id="PIRSF000116">
    <property type="entry name" value="IlvC_gammaproteo"/>
    <property type="match status" value="1"/>
</dbReference>
<dbReference type="SUPFAM" id="SSF48179">
    <property type="entry name" value="6-phosphogluconate dehydrogenase C-terminal domain-like"/>
    <property type="match status" value="1"/>
</dbReference>
<evidence type="ECO:0000256" key="5">
    <source>
        <dbReference type="ARBA" id="ARBA00022723"/>
    </source>
</evidence>
<evidence type="ECO:0000256" key="3">
    <source>
        <dbReference type="ARBA" id="ARBA00010318"/>
    </source>
</evidence>
<feature type="binding site" evidence="11 12">
    <location>
        <position position="190"/>
    </location>
    <ligand>
        <name>Mg(2+)</name>
        <dbReference type="ChEBI" id="CHEBI:18420"/>
        <label>1</label>
    </ligand>
</feature>
<gene>
    <name evidence="11 16" type="primary">ilvC</name>
    <name evidence="17" type="ORF">ENM30_02875</name>
    <name evidence="16" type="ORF">ENT82_04665</name>
    <name evidence="15" type="ORF">ENU43_00835</name>
</gene>
<dbReference type="EC" id="1.1.1.86" evidence="11"/>
<evidence type="ECO:0000256" key="2">
    <source>
        <dbReference type="ARBA" id="ARBA00004885"/>
    </source>
</evidence>
<dbReference type="GO" id="GO:0050661">
    <property type="term" value="F:NADP binding"/>
    <property type="evidence" value="ECO:0007669"/>
    <property type="project" value="InterPro"/>
</dbReference>
<sequence>MKVYYDSDISLDVLKGKKIAVIGYGSQGRAQALNMRDSGLDVVVGLREGGSSWKRAVEDGFNPLPIEEAAKVGDVIHILIPDPEQPMLYKEKIHHHLKAGKTLGFSHGYNIHFRQIVPPPNVDVVLMAPKSPGPRMRELYLQGKGVPALVGVGQNYTGKALETALAMAKACGCSRAGVIETTFKDETETDLFGEQAVLVGGVVELIRNGFEVLVENGYPPELAYFEVLNELKLIVDLIYQGGITHMLKAVSDTAKYGGLTVGPQIVDSHVRKNMEKALARIKSGEFVETWTGNPRSYEILNDLMKKMADHQIEKVGEKIRKMANI</sequence>
<dbReference type="InterPro" id="IPR036291">
    <property type="entry name" value="NAD(P)-bd_dom_sf"/>
</dbReference>
<dbReference type="Pfam" id="PF07991">
    <property type="entry name" value="KARI_N"/>
    <property type="match status" value="1"/>
</dbReference>
<evidence type="ECO:0000256" key="6">
    <source>
        <dbReference type="ARBA" id="ARBA00022842"/>
    </source>
</evidence>
<dbReference type="InterPro" id="IPR008927">
    <property type="entry name" value="6-PGluconate_DH-like_C_sf"/>
</dbReference>
<comment type="similarity">
    <text evidence="3 11 12">Belongs to the ketol-acid reductoisomerase family.</text>
</comment>
<feature type="domain" description="KARI N-terminal Rossmann" evidence="13">
    <location>
        <begin position="1"/>
        <end position="181"/>
    </location>
</feature>
<dbReference type="GO" id="GO:0009099">
    <property type="term" value="P:L-valine biosynthetic process"/>
    <property type="evidence" value="ECO:0007669"/>
    <property type="project" value="UniProtKB-UniRule"/>
</dbReference>
<dbReference type="EMBL" id="DRXG01000057">
    <property type="protein sequence ID" value="HHN52237.1"/>
    <property type="molecule type" value="Genomic_DNA"/>
</dbReference>
<dbReference type="NCBIfam" id="NF004017">
    <property type="entry name" value="PRK05479.1"/>
    <property type="match status" value="1"/>
</dbReference>
<protein>
    <recommendedName>
        <fullName evidence="11">Ketol-acid reductoisomerase (NADP(+))</fullName>
        <shortName evidence="11">KARI</shortName>
        <ecNumber evidence="11">1.1.1.86</ecNumber>
    </recommendedName>
    <alternativeName>
        <fullName evidence="11">Acetohydroxy-acid isomeroreductase</fullName>
        <shortName evidence="11">AHIR</shortName>
    </alternativeName>
    <alternativeName>
        <fullName evidence="11">Alpha-keto-beta-hydroxylacyl reductoisomerase</fullName>
    </alternativeName>
</protein>
<dbReference type="InterPro" id="IPR000506">
    <property type="entry name" value="KARI_C"/>
</dbReference>
<evidence type="ECO:0000256" key="9">
    <source>
        <dbReference type="ARBA" id="ARBA00050504"/>
    </source>
</evidence>
<evidence type="ECO:0000256" key="12">
    <source>
        <dbReference type="PROSITE-ProRule" id="PRU01198"/>
    </source>
</evidence>
<comment type="pathway">
    <text evidence="2 11">Amino-acid biosynthesis; L-isoleucine biosynthesis; L-isoleucine from 2-oxobutanoate: step 2/4.</text>
</comment>
<dbReference type="InterPro" id="IPR014359">
    <property type="entry name" value="KARI_prok"/>
</dbReference>
<evidence type="ECO:0000256" key="11">
    <source>
        <dbReference type="HAMAP-Rule" id="MF_00435"/>
    </source>
</evidence>
<dbReference type="EMBL" id="DTAD01000047">
    <property type="protein sequence ID" value="HGN90402.1"/>
    <property type="molecule type" value="Genomic_DNA"/>
</dbReference>
<evidence type="ECO:0000313" key="15">
    <source>
        <dbReference type="EMBL" id="HGL40204.1"/>
    </source>
</evidence>
<dbReference type="UniPathway" id="UPA00047">
    <property type="reaction ID" value="UER00056"/>
</dbReference>
<accession>A0A7C4E1Y0</accession>
<dbReference type="PROSITE" id="PS51851">
    <property type="entry name" value="KARI_C"/>
    <property type="match status" value="1"/>
</dbReference>
<comment type="catalytic activity">
    <reaction evidence="11">
        <text>(2R,3R)-2,3-dihydroxy-3-methylpentanoate + NADP(+) = (S)-2-ethyl-2-hydroxy-3-oxobutanoate + NADPH + H(+)</text>
        <dbReference type="Rhea" id="RHEA:13493"/>
        <dbReference type="ChEBI" id="CHEBI:15378"/>
        <dbReference type="ChEBI" id="CHEBI:49256"/>
        <dbReference type="ChEBI" id="CHEBI:49258"/>
        <dbReference type="ChEBI" id="CHEBI:57783"/>
        <dbReference type="ChEBI" id="CHEBI:58349"/>
        <dbReference type="EC" id="1.1.1.86"/>
    </reaction>
</comment>
<dbReference type="PANTHER" id="PTHR21371">
    <property type="entry name" value="KETOL-ACID REDUCTOISOMERASE, MITOCHONDRIAL"/>
    <property type="match status" value="1"/>
</dbReference>
<dbReference type="InterPro" id="IPR013116">
    <property type="entry name" value="KARI_N"/>
</dbReference>
<dbReference type="HAMAP" id="MF_00435">
    <property type="entry name" value="IlvC"/>
    <property type="match status" value="1"/>
</dbReference>
<keyword evidence="6 11" id="KW-0460">Magnesium</keyword>
<dbReference type="Gene3D" id="3.40.50.720">
    <property type="entry name" value="NAD(P)-binding Rossmann-like Domain"/>
    <property type="match status" value="1"/>
</dbReference>
<feature type="binding site" evidence="11 12">
    <location>
        <position position="190"/>
    </location>
    <ligand>
        <name>Mg(2+)</name>
        <dbReference type="ChEBI" id="CHEBI:18420"/>
        <label>2</label>
    </ligand>
</feature>
<keyword evidence="7 11" id="KW-0560">Oxidoreductase</keyword>
<proteinExistence type="inferred from homology"/>
<dbReference type="GO" id="GO:0004455">
    <property type="term" value="F:ketol-acid reductoisomerase activity"/>
    <property type="evidence" value="ECO:0007669"/>
    <property type="project" value="UniProtKB-UniRule"/>
</dbReference>
<comment type="catalytic activity">
    <reaction evidence="11">
        <text>(2R)-2,3-dihydroxy-3-methylbutanoate + NADP(+) = (2S)-2-acetolactate + NADPH + H(+)</text>
        <dbReference type="Rhea" id="RHEA:22068"/>
        <dbReference type="ChEBI" id="CHEBI:15378"/>
        <dbReference type="ChEBI" id="CHEBI:49072"/>
        <dbReference type="ChEBI" id="CHEBI:57783"/>
        <dbReference type="ChEBI" id="CHEBI:58349"/>
        <dbReference type="ChEBI" id="CHEBI:58476"/>
        <dbReference type="EC" id="1.1.1.86"/>
    </reaction>
</comment>
<keyword evidence="16" id="KW-0413">Isomerase</keyword>
<evidence type="ECO:0000256" key="8">
    <source>
        <dbReference type="ARBA" id="ARBA00023304"/>
    </source>
</evidence>
<dbReference type="FunFam" id="3.40.50.720:FF:000023">
    <property type="entry name" value="Ketol-acid reductoisomerase (NADP(+))"/>
    <property type="match status" value="1"/>
</dbReference>